<keyword evidence="4" id="KW-0732">Signal</keyword>
<feature type="domain" description="Fe/B12 periplasmic-binding" evidence="6">
    <location>
        <begin position="1"/>
        <end position="125"/>
    </location>
</feature>
<evidence type="ECO:0000313" key="8">
    <source>
        <dbReference type="Proteomes" id="UP001203665"/>
    </source>
</evidence>
<proteinExistence type="inferred from homology"/>
<name>A0ABT0XK62_9BACI</name>
<dbReference type="InterPro" id="IPR051313">
    <property type="entry name" value="Bact_iron-sidero_bind"/>
</dbReference>
<dbReference type="SUPFAM" id="SSF53807">
    <property type="entry name" value="Helical backbone' metal receptor"/>
    <property type="match status" value="1"/>
</dbReference>
<evidence type="ECO:0000313" key="7">
    <source>
        <dbReference type="EMBL" id="MCM2676294.1"/>
    </source>
</evidence>
<dbReference type="InterPro" id="IPR002491">
    <property type="entry name" value="ABC_transptr_periplasmic_BD"/>
</dbReference>
<protein>
    <submittedName>
        <fullName evidence="7">ABC transporter substrate-binding protein</fullName>
    </submittedName>
</protein>
<comment type="subcellular location">
    <subcellularLocation>
        <location evidence="1">Cell membrane</location>
        <topology evidence="1">Lipid-anchor</topology>
    </subcellularLocation>
</comment>
<sequence length="125" mass="14186">MERYTLGTDQALPDYLGDLPGDPTLLGTYEEPNIEQILSLEPDLIIATDAQEGIHDQLESIADTIVLDRMEDWKTVQLKMGELLGQQEQAQKIVDDYNEKVSGLKEELAKTVVERQWLSFVHETI</sequence>
<evidence type="ECO:0000256" key="4">
    <source>
        <dbReference type="ARBA" id="ARBA00022729"/>
    </source>
</evidence>
<feature type="coiled-coil region" evidence="5">
    <location>
        <begin position="87"/>
        <end position="114"/>
    </location>
</feature>
<dbReference type="Proteomes" id="UP001203665">
    <property type="component" value="Unassembled WGS sequence"/>
</dbReference>
<gene>
    <name evidence="7" type="ORF">NDM98_12835</name>
</gene>
<keyword evidence="3" id="KW-0813">Transport</keyword>
<dbReference type="Pfam" id="PF01497">
    <property type="entry name" value="Peripla_BP_2"/>
    <property type="match status" value="1"/>
</dbReference>
<reference evidence="7" key="1">
    <citation type="submission" date="2022-06" db="EMBL/GenBank/DDBJ databases">
        <title>Alkalicoccobacillus porphyridii sp. nov., isolated from a marine red alga, Porphyridium purpureum and reclassification of Shouchella plakortidis and Shouchella gibsonii as Alkalicoccobacillus plakortidis comb. nov. and Alkalicoccobacillus gibsonii comb. nov.</title>
        <authorList>
            <person name="Kim K.H."/>
            <person name="Lee J.K."/>
            <person name="Han D.M."/>
            <person name="Baek J.H."/>
            <person name="Jeon C.O."/>
        </authorList>
    </citation>
    <scope>NUCLEOTIDE SEQUENCE</scope>
    <source>
        <strain evidence="7">DSM 19153</strain>
    </source>
</reference>
<keyword evidence="8" id="KW-1185">Reference proteome</keyword>
<evidence type="ECO:0000256" key="5">
    <source>
        <dbReference type="SAM" id="Coils"/>
    </source>
</evidence>
<comment type="caution">
    <text evidence="7">The sequence shown here is derived from an EMBL/GenBank/DDBJ whole genome shotgun (WGS) entry which is preliminary data.</text>
</comment>
<accession>A0ABT0XK62</accession>
<evidence type="ECO:0000256" key="2">
    <source>
        <dbReference type="ARBA" id="ARBA00008814"/>
    </source>
</evidence>
<comment type="similarity">
    <text evidence="2">Belongs to the bacterial solute-binding protein 8 family.</text>
</comment>
<evidence type="ECO:0000259" key="6">
    <source>
        <dbReference type="PROSITE" id="PS50983"/>
    </source>
</evidence>
<evidence type="ECO:0000256" key="3">
    <source>
        <dbReference type="ARBA" id="ARBA00022448"/>
    </source>
</evidence>
<keyword evidence="5" id="KW-0175">Coiled coil</keyword>
<evidence type="ECO:0000256" key="1">
    <source>
        <dbReference type="ARBA" id="ARBA00004193"/>
    </source>
</evidence>
<dbReference type="PANTHER" id="PTHR30532">
    <property type="entry name" value="IRON III DICITRATE-BINDING PERIPLASMIC PROTEIN"/>
    <property type="match status" value="1"/>
</dbReference>
<dbReference type="Gene3D" id="3.40.50.1980">
    <property type="entry name" value="Nitrogenase molybdenum iron protein domain"/>
    <property type="match status" value="1"/>
</dbReference>
<organism evidence="7 8">
    <name type="scientific">Alkalicoccobacillus plakortidis</name>
    <dbReference type="NCBI Taxonomy" id="444060"/>
    <lineage>
        <taxon>Bacteria</taxon>
        <taxon>Bacillati</taxon>
        <taxon>Bacillota</taxon>
        <taxon>Bacilli</taxon>
        <taxon>Bacillales</taxon>
        <taxon>Bacillaceae</taxon>
        <taxon>Alkalicoccobacillus</taxon>
    </lineage>
</organism>
<dbReference type="RefSeq" id="WP_251608239.1">
    <property type="nucleotide sequence ID" value="NZ_JAMQJY010000001.1"/>
</dbReference>
<dbReference type="PANTHER" id="PTHR30532:SF1">
    <property type="entry name" value="IRON(3+)-HYDROXAMATE-BINDING PROTEIN FHUD"/>
    <property type="match status" value="1"/>
</dbReference>
<dbReference type="EMBL" id="JAMQJY010000001">
    <property type="protein sequence ID" value="MCM2676294.1"/>
    <property type="molecule type" value="Genomic_DNA"/>
</dbReference>
<dbReference type="PROSITE" id="PS50983">
    <property type="entry name" value="FE_B12_PBP"/>
    <property type="match status" value="1"/>
</dbReference>